<evidence type="ECO:0000256" key="5">
    <source>
        <dbReference type="ARBA" id="ARBA00023239"/>
    </source>
</evidence>
<keyword evidence="3 7" id="KW-0210">Decarboxylase</keyword>
<dbReference type="EC" id="4.1.1.23" evidence="7"/>
<feature type="binding site" evidence="7">
    <location>
        <position position="62"/>
    </location>
    <ligand>
        <name>substrate</name>
    </ligand>
</feature>
<feature type="active site" description="Proton donor" evidence="7">
    <location>
        <position position="92"/>
    </location>
</feature>
<comment type="subunit">
    <text evidence="7">Homodimer.</text>
</comment>
<evidence type="ECO:0000259" key="9">
    <source>
        <dbReference type="SMART" id="SM00934"/>
    </source>
</evidence>
<name>A0ABX0AD01_9GAMM</name>
<feature type="binding site" evidence="7">
    <location>
        <position position="236"/>
    </location>
    <ligand>
        <name>substrate</name>
    </ligand>
</feature>
<comment type="function">
    <text evidence="1 7">Catalyzes the decarboxylation of orotidine 5'-monophosphate (OMP) to uridine 5'-monophosphate (UMP).</text>
</comment>
<comment type="similarity">
    <text evidence="7">Belongs to the OMP decarboxylase family. Type 1 subfamily.</text>
</comment>
<feature type="binding site" evidence="7">
    <location>
        <position position="40"/>
    </location>
    <ligand>
        <name>substrate</name>
    </ligand>
</feature>
<dbReference type="Gene3D" id="3.20.20.70">
    <property type="entry name" value="Aldolase class I"/>
    <property type="match status" value="1"/>
</dbReference>
<evidence type="ECO:0000256" key="1">
    <source>
        <dbReference type="ARBA" id="ARBA00002356"/>
    </source>
</evidence>
<reference evidence="10 11" key="1">
    <citation type="submission" date="2018-07" db="EMBL/GenBank/DDBJ databases">
        <title>Whole genome Sequencing of Pseudoxanthomonas gei KCTC 32298 (T).</title>
        <authorList>
            <person name="Kumar S."/>
            <person name="Bansal K."/>
            <person name="Kaur A."/>
            <person name="Patil P."/>
            <person name="Sharma S."/>
            <person name="Patil P.B."/>
        </authorList>
    </citation>
    <scope>NUCLEOTIDE SEQUENCE [LARGE SCALE GENOMIC DNA]</scope>
    <source>
        <strain evidence="10 11">KCTC 32298</strain>
    </source>
</reference>
<feature type="binding site" evidence="7">
    <location>
        <position position="215"/>
    </location>
    <ligand>
        <name>substrate</name>
    </ligand>
</feature>
<comment type="pathway">
    <text evidence="2 7 8">Pyrimidine metabolism; UMP biosynthesis via de novo pathway; UMP from orotate: step 2/2.</text>
</comment>
<evidence type="ECO:0000256" key="4">
    <source>
        <dbReference type="ARBA" id="ARBA00022975"/>
    </source>
</evidence>
<dbReference type="GO" id="GO:0004590">
    <property type="term" value="F:orotidine-5'-phosphate decarboxylase activity"/>
    <property type="evidence" value="ECO:0007669"/>
    <property type="project" value="UniProtKB-EC"/>
</dbReference>
<dbReference type="InterPro" id="IPR018089">
    <property type="entry name" value="OMPdecase_AS"/>
</dbReference>
<gene>
    <name evidence="7" type="primary">pyrF</name>
    <name evidence="10" type="ORF">DT603_11350</name>
</gene>
<dbReference type="InterPro" id="IPR011060">
    <property type="entry name" value="RibuloseP-bd_barrel"/>
</dbReference>
<feature type="binding site" evidence="7">
    <location>
        <position position="235"/>
    </location>
    <ligand>
        <name>substrate</name>
    </ligand>
</feature>
<organism evidence="10 11">
    <name type="scientific">Pseudoxanthomonas gei</name>
    <dbReference type="NCBI Taxonomy" id="1383030"/>
    <lineage>
        <taxon>Bacteria</taxon>
        <taxon>Pseudomonadati</taxon>
        <taxon>Pseudomonadota</taxon>
        <taxon>Gammaproteobacteria</taxon>
        <taxon>Lysobacterales</taxon>
        <taxon>Lysobacteraceae</taxon>
        <taxon>Pseudoxanthomonas</taxon>
    </lineage>
</organism>
<dbReference type="EMBL" id="QOVG01000007">
    <property type="protein sequence ID" value="NDK39439.1"/>
    <property type="molecule type" value="Genomic_DNA"/>
</dbReference>
<evidence type="ECO:0000256" key="3">
    <source>
        <dbReference type="ARBA" id="ARBA00022793"/>
    </source>
</evidence>
<dbReference type="InterPro" id="IPR014732">
    <property type="entry name" value="OMPdecase"/>
</dbReference>
<evidence type="ECO:0000256" key="6">
    <source>
        <dbReference type="ARBA" id="ARBA00049157"/>
    </source>
</evidence>
<protein>
    <recommendedName>
        <fullName evidence="7">Orotidine 5'-phosphate decarboxylase</fullName>
        <ecNumber evidence="7">4.1.1.23</ecNumber>
    </recommendedName>
    <alternativeName>
        <fullName evidence="7">OMP decarboxylase</fullName>
        <shortName evidence="7">OMPDCase</shortName>
        <shortName evidence="7">OMPdecase</shortName>
    </alternativeName>
</protein>
<dbReference type="HAMAP" id="MF_01200_B">
    <property type="entry name" value="OMPdecase_type1_B"/>
    <property type="match status" value="1"/>
</dbReference>
<dbReference type="InterPro" id="IPR001754">
    <property type="entry name" value="OMPdeCOase_dom"/>
</dbReference>
<sequence>MGQAGRSAAPGQARRAGLRTVTARAKLELAPRDRLIFALDAPSREQALDWVDRLGDAVGFYKIGMELLASGDYFAVLDELARRDKKIFVDLKFFDIPATVAGVIRGLSRWPVTFATIHGWHAGMMQAAAEARTGELRLLAVTVLTSMDANDLHEMGISGDPAAIVVQRALAAQACGIDGVIASGQEAAPLRQACGPGFSIVCPGIRPGGRAGDDQKRTVGAAEAFELGADAIVVGRPISLAADPRAAAEAIQREIIG</sequence>
<feature type="binding site" evidence="7">
    <location>
        <begin position="90"/>
        <end position="99"/>
    </location>
    <ligand>
        <name>substrate</name>
    </ligand>
</feature>
<dbReference type="Proteomes" id="UP001429354">
    <property type="component" value="Unassembled WGS sequence"/>
</dbReference>
<dbReference type="NCBIfam" id="TIGR01740">
    <property type="entry name" value="pyrF"/>
    <property type="match status" value="1"/>
</dbReference>
<evidence type="ECO:0000313" key="11">
    <source>
        <dbReference type="Proteomes" id="UP001429354"/>
    </source>
</evidence>
<dbReference type="PANTHER" id="PTHR32119">
    <property type="entry name" value="OROTIDINE 5'-PHOSPHATE DECARBOXYLASE"/>
    <property type="match status" value="1"/>
</dbReference>
<accession>A0ABX0AD01</accession>
<evidence type="ECO:0000313" key="10">
    <source>
        <dbReference type="EMBL" id="NDK39439.1"/>
    </source>
</evidence>
<dbReference type="CDD" id="cd04725">
    <property type="entry name" value="OMP_decarboxylase_like"/>
    <property type="match status" value="1"/>
</dbReference>
<proteinExistence type="inferred from homology"/>
<dbReference type="PROSITE" id="PS00156">
    <property type="entry name" value="OMPDECASE"/>
    <property type="match status" value="1"/>
</dbReference>
<dbReference type="SMART" id="SM00934">
    <property type="entry name" value="OMPdecase"/>
    <property type="match status" value="1"/>
</dbReference>
<keyword evidence="11" id="KW-1185">Reference proteome</keyword>
<evidence type="ECO:0000256" key="7">
    <source>
        <dbReference type="HAMAP-Rule" id="MF_01200"/>
    </source>
</evidence>
<keyword evidence="5 7" id="KW-0456">Lyase</keyword>
<dbReference type="SUPFAM" id="SSF51366">
    <property type="entry name" value="Ribulose-phoshate binding barrel"/>
    <property type="match status" value="1"/>
</dbReference>
<dbReference type="InterPro" id="IPR047596">
    <property type="entry name" value="OMPdecase_bac"/>
</dbReference>
<keyword evidence="4 7" id="KW-0665">Pyrimidine biosynthesis</keyword>
<dbReference type="PANTHER" id="PTHR32119:SF2">
    <property type="entry name" value="OROTIDINE 5'-PHOSPHATE DECARBOXYLASE"/>
    <property type="match status" value="1"/>
</dbReference>
<feature type="binding site" evidence="7">
    <location>
        <position position="145"/>
    </location>
    <ligand>
        <name>substrate</name>
    </ligand>
</feature>
<feature type="domain" description="Orotidine 5'-phosphate decarboxylase" evidence="9">
    <location>
        <begin position="34"/>
        <end position="251"/>
    </location>
</feature>
<comment type="catalytic activity">
    <reaction evidence="6 7 8">
        <text>orotidine 5'-phosphate + H(+) = UMP + CO2</text>
        <dbReference type="Rhea" id="RHEA:11596"/>
        <dbReference type="ChEBI" id="CHEBI:15378"/>
        <dbReference type="ChEBI" id="CHEBI:16526"/>
        <dbReference type="ChEBI" id="CHEBI:57538"/>
        <dbReference type="ChEBI" id="CHEBI:57865"/>
        <dbReference type="EC" id="4.1.1.23"/>
    </reaction>
</comment>
<feature type="binding site" evidence="7">
    <location>
        <position position="206"/>
    </location>
    <ligand>
        <name>substrate</name>
    </ligand>
</feature>
<dbReference type="InterPro" id="IPR013785">
    <property type="entry name" value="Aldolase_TIM"/>
</dbReference>
<comment type="caution">
    <text evidence="10">The sequence shown here is derived from an EMBL/GenBank/DDBJ whole genome shotgun (WGS) entry which is preliminary data.</text>
</comment>
<evidence type="ECO:0000256" key="8">
    <source>
        <dbReference type="RuleBase" id="RU000512"/>
    </source>
</evidence>
<dbReference type="NCBIfam" id="NF001273">
    <property type="entry name" value="PRK00230.1"/>
    <property type="match status" value="1"/>
</dbReference>
<dbReference type="Pfam" id="PF00215">
    <property type="entry name" value="OMPdecase"/>
    <property type="match status" value="1"/>
</dbReference>
<evidence type="ECO:0000256" key="2">
    <source>
        <dbReference type="ARBA" id="ARBA00004861"/>
    </source>
</evidence>